<dbReference type="InterPro" id="IPR003347">
    <property type="entry name" value="JmjC_dom"/>
</dbReference>
<sequence length="533" mass="60665">MKKMMPPTLSNVEFGVNIYHLTSEHSKNPCDLFDIMTANVDICAAGVFIGELRHLTCPESQQQQVNALKAAHTEDLTQKGGQRKFMPVVQNRQVLWREYGSMHIVPQEQKGRPYCEGRRALISEITSLDYSKLPGTELEKALELRGTEEFQNQFYSGIYDQNKVVWYGPGFSMPVGNELRLNSDLSMTFMDNLYLQHLKNKHNDEQTVFEGINSPTVYLGTEYSSFNLHIEDFAFESVNRHVAGADKIWFIIPPAYYKSFSDWMSFCGVARGGTDTNCSTYLQHKHNFHIRDVLGHMDVPSELVEKWRKGQLHGIFSNIDVRNPHSLHPGVVPPNPAFLLGSQHSFDLDCKVVEPTVDGFAGPLREEFYGGLTLNLSDDEEEQQEDRMVCSDEEGASTSSRKREYSCPFPCKCPCSCTCDCGYAPKSQGAPGLQALRSHMNENHRNHPDYPTIVQEVNERYDRNYRKYVTGKYSECELCGEKVVEKGKAKANLKRHQDSVKCHKRRKQPVQNASSSNVKKAVHKNKKRKEDSD</sequence>
<evidence type="ECO:0000256" key="1">
    <source>
        <dbReference type="SAM" id="MobiDB-lite"/>
    </source>
</evidence>
<organism evidence="3 4">
    <name type="scientific">Frankliniella fusca</name>
    <dbReference type="NCBI Taxonomy" id="407009"/>
    <lineage>
        <taxon>Eukaryota</taxon>
        <taxon>Metazoa</taxon>
        <taxon>Ecdysozoa</taxon>
        <taxon>Arthropoda</taxon>
        <taxon>Hexapoda</taxon>
        <taxon>Insecta</taxon>
        <taxon>Pterygota</taxon>
        <taxon>Neoptera</taxon>
        <taxon>Paraneoptera</taxon>
        <taxon>Thysanoptera</taxon>
        <taxon>Terebrantia</taxon>
        <taxon>Thripoidea</taxon>
        <taxon>Thripidae</taxon>
        <taxon>Frankliniella</taxon>
    </lineage>
</organism>
<dbReference type="AlphaFoldDB" id="A0AAE1HF32"/>
<evidence type="ECO:0000259" key="2">
    <source>
        <dbReference type="Pfam" id="PF02373"/>
    </source>
</evidence>
<proteinExistence type="predicted"/>
<feature type="region of interest" description="Disordered" evidence="1">
    <location>
        <begin position="490"/>
        <end position="533"/>
    </location>
</feature>
<gene>
    <name evidence="3" type="ORF">KUF71_009457</name>
</gene>
<protein>
    <submittedName>
        <fullName evidence="3">Lysine-specific demethylase 4A</fullName>
    </submittedName>
</protein>
<feature type="domain" description="JmjC" evidence="2">
    <location>
        <begin position="217"/>
        <end position="288"/>
    </location>
</feature>
<dbReference type="Pfam" id="PF02373">
    <property type="entry name" value="JmjC"/>
    <property type="match status" value="1"/>
</dbReference>
<reference evidence="3" key="2">
    <citation type="journal article" date="2023" name="BMC Genomics">
        <title>Pest status, molecular evolution, and epigenetic factors derived from the genome assembly of Frankliniella fusca, a thysanopteran phytovirus vector.</title>
        <authorList>
            <person name="Catto M.A."/>
            <person name="Labadie P.E."/>
            <person name="Jacobson A.L."/>
            <person name="Kennedy G.G."/>
            <person name="Srinivasan R."/>
            <person name="Hunt B.G."/>
        </authorList>
    </citation>
    <scope>NUCLEOTIDE SEQUENCE</scope>
    <source>
        <strain evidence="3">PL_HMW_Pooled</strain>
    </source>
</reference>
<comment type="caution">
    <text evidence="3">The sequence shown here is derived from an EMBL/GenBank/DDBJ whole genome shotgun (WGS) entry which is preliminary data.</text>
</comment>
<keyword evidence="4" id="KW-1185">Reference proteome</keyword>
<dbReference type="EMBL" id="JAHWGI010000990">
    <property type="protein sequence ID" value="KAK3920170.1"/>
    <property type="molecule type" value="Genomic_DNA"/>
</dbReference>
<accession>A0AAE1HF32</accession>
<reference evidence="3" key="1">
    <citation type="submission" date="2021-07" db="EMBL/GenBank/DDBJ databases">
        <authorList>
            <person name="Catto M.A."/>
            <person name="Jacobson A."/>
            <person name="Kennedy G."/>
            <person name="Labadie P."/>
            <person name="Hunt B.G."/>
            <person name="Srinivasan R."/>
        </authorList>
    </citation>
    <scope>NUCLEOTIDE SEQUENCE</scope>
    <source>
        <strain evidence="3">PL_HMW_Pooled</strain>
        <tissue evidence="3">Head</tissue>
    </source>
</reference>
<name>A0AAE1HF32_9NEOP</name>
<dbReference type="SUPFAM" id="SSF51197">
    <property type="entry name" value="Clavaminate synthase-like"/>
    <property type="match status" value="1"/>
</dbReference>
<dbReference type="Proteomes" id="UP001219518">
    <property type="component" value="Unassembled WGS sequence"/>
</dbReference>
<evidence type="ECO:0000313" key="3">
    <source>
        <dbReference type="EMBL" id="KAK3920170.1"/>
    </source>
</evidence>
<evidence type="ECO:0000313" key="4">
    <source>
        <dbReference type="Proteomes" id="UP001219518"/>
    </source>
</evidence>
<dbReference type="Gene3D" id="2.60.120.650">
    <property type="entry name" value="Cupin"/>
    <property type="match status" value="1"/>
</dbReference>